<evidence type="ECO:0000313" key="1">
    <source>
        <dbReference type="EMBL" id="PTQ57352.1"/>
    </source>
</evidence>
<gene>
    <name evidence="1" type="ORF">BSOLF_1668</name>
</gene>
<dbReference type="SUPFAM" id="SSF53697">
    <property type="entry name" value="SIS domain"/>
    <property type="match status" value="1"/>
</dbReference>
<sequence length="74" mass="8025">MSITNYAKSPITSVSDIVLLTSAKETPLRSGALTSKIAQLHVLDILYTAVAIQLKERSLASLNRTAHAVLDKLY</sequence>
<dbReference type="GO" id="GO:0003700">
    <property type="term" value="F:DNA-binding transcription factor activity"/>
    <property type="evidence" value="ECO:0007669"/>
    <property type="project" value="InterPro"/>
</dbReference>
<dbReference type="GO" id="GO:0003677">
    <property type="term" value="F:DNA binding"/>
    <property type="evidence" value="ECO:0007669"/>
    <property type="project" value="InterPro"/>
</dbReference>
<dbReference type="PANTHER" id="PTHR30514:SF1">
    <property type="entry name" value="HTH-TYPE TRANSCRIPTIONAL REGULATOR HEXR-RELATED"/>
    <property type="match status" value="1"/>
</dbReference>
<evidence type="ECO:0000313" key="2">
    <source>
        <dbReference type="Proteomes" id="UP000244338"/>
    </source>
</evidence>
<dbReference type="AlphaFoldDB" id="A0A2R6Y3X5"/>
<accession>A0A2R6Y3X5</accession>
<protein>
    <submittedName>
        <fullName evidence="1">Sialic acid utilization regulator, RpiR family</fullName>
    </submittedName>
</protein>
<proteinExistence type="predicted"/>
<name>A0A2R6Y3X5_9BACL</name>
<dbReference type="PANTHER" id="PTHR30514">
    <property type="entry name" value="GLUCOKINASE"/>
    <property type="match status" value="1"/>
</dbReference>
<organism evidence="1 2">
    <name type="scientific">Candidatus Carbonibacillus altaicus</name>
    <dbReference type="NCBI Taxonomy" id="2163959"/>
    <lineage>
        <taxon>Bacteria</taxon>
        <taxon>Bacillati</taxon>
        <taxon>Bacillota</taxon>
        <taxon>Bacilli</taxon>
        <taxon>Bacillales</taxon>
        <taxon>Candidatus Carbonibacillus</taxon>
    </lineage>
</organism>
<dbReference type="InterPro" id="IPR046348">
    <property type="entry name" value="SIS_dom_sf"/>
</dbReference>
<dbReference type="Gene3D" id="3.40.50.10490">
    <property type="entry name" value="Glucose-6-phosphate isomerase like protein, domain 1"/>
    <property type="match status" value="1"/>
</dbReference>
<dbReference type="Proteomes" id="UP000244338">
    <property type="component" value="Unassembled WGS sequence"/>
</dbReference>
<dbReference type="InterPro" id="IPR047640">
    <property type="entry name" value="RpiR-like"/>
</dbReference>
<dbReference type="GO" id="GO:1901135">
    <property type="term" value="P:carbohydrate derivative metabolic process"/>
    <property type="evidence" value="ECO:0007669"/>
    <property type="project" value="InterPro"/>
</dbReference>
<comment type="caution">
    <text evidence="1">The sequence shown here is derived from an EMBL/GenBank/DDBJ whole genome shotgun (WGS) entry which is preliminary data.</text>
</comment>
<dbReference type="GO" id="GO:0097367">
    <property type="term" value="F:carbohydrate derivative binding"/>
    <property type="evidence" value="ECO:0007669"/>
    <property type="project" value="InterPro"/>
</dbReference>
<reference evidence="2" key="1">
    <citation type="journal article" date="2018" name="Sci. Rep.">
        <title>Lignite coal burning seam in the remote Altai Mountains harbors a hydrogen-driven thermophilic microbial community.</title>
        <authorList>
            <person name="Kadnikov V.V."/>
            <person name="Mardanov A.V."/>
            <person name="Ivasenko D.A."/>
            <person name="Antsiferov D.V."/>
            <person name="Beletsky A.V."/>
            <person name="Karnachuk O.V."/>
            <person name="Ravin N.V."/>
        </authorList>
    </citation>
    <scope>NUCLEOTIDE SEQUENCE [LARGE SCALE GENOMIC DNA]</scope>
</reference>
<dbReference type="EMBL" id="PEBX01000008">
    <property type="protein sequence ID" value="PTQ57352.1"/>
    <property type="molecule type" value="Genomic_DNA"/>
</dbReference>